<keyword evidence="1" id="KW-0812">Transmembrane</keyword>
<evidence type="ECO:0000256" key="1">
    <source>
        <dbReference type="SAM" id="Phobius"/>
    </source>
</evidence>
<protein>
    <submittedName>
        <fullName evidence="2">Uncharacterized protein</fullName>
    </submittedName>
</protein>
<organism evidence="2">
    <name type="scientific">Brassica oleracea</name>
    <name type="common">Wild cabbage</name>
    <dbReference type="NCBI Taxonomy" id="3712"/>
    <lineage>
        <taxon>Eukaryota</taxon>
        <taxon>Viridiplantae</taxon>
        <taxon>Streptophyta</taxon>
        <taxon>Embryophyta</taxon>
        <taxon>Tracheophyta</taxon>
        <taxon>Spermatophyta</taxon>
        <taxon>Magnoliopsida</taxon>
        <taxon>eudicotyledons</taxon>
        <taxon>Gunneridae</taxon>
        <taxon>Pentapetalae</taxon>
        <taxon>rosids</taxon>
        <taxon>malvids</taxon>
        <taxon>Brassicales</taxon>
        <taxon>Brassicaceae</taxon>
        <taxon>Brassiceae</taxon>
        <taxon>Brassica</taxon>
    </lineage>
</organism>
<gene>
    <name evidence="2" type="ORF">BOLC6T37635H</name>
</gene>
<accession>A0A3P6H242</accession>
<proteinExistence type="predicted"/>
<keyword evidence="1" id="KW-1133">Transmembrane helix</keyword>
<dbReference type="EMBL" id="LR031880">
    <property type="protein sequence ID" value="VDD62182.1"/>
    <property type="molecule type" value="Genomic_DNA"/>
</dbReference>
<sequence>MFGSYLTFTTTAVFTKNLNMFGSYLAFTTTAVFTYLLILLLHIVSRNWCCIKGS</sequence>
<evidence type="ECO:0000313" key="2">
    <source>
        <dbReference type="EMBL" id="VDD62182.1"/>
    </source>
</evidence>
<name>A0A3P6H242_BRAOL</name>
<keyword evidence="1" id="KW-0472">Membrane</keyword>
<feature type="transmembrane region" description="Helical" evidence="1">
    <location>
        <begin position="20"/>
        <end position="44"/>
    </location>
</feature>
<dbReference type="AlphaFoldDB" id="A0A3P6H242"/>
<reference evidence="2" key="1">
    <citation type="submission" date="2018-11" db="EMBL/GenBank/DDBJ databases">
        <authorList>
            <consortium name="Genoscope - CEA"/>
            <person name="William W."/>
        </authorList>
    </citation>
    <scope>NUCLEOTIDE SEQUENCE</scope>
</reference>